<dbReference type="SUPFAM" id="SSF53697">
    <property type="entry name" value="SIS domain"/>
    <property type="match status" value="1"/>
</dbReference>
<dbReference type="AlphaFoldDB" id="A0A6J6DUU2"/>
<sequence>MKASKFSDDLQKKADNLLHLSGHQFDWPDLPSRRVVIVGMGSSYFLGQWFSRRLQMVGINAFALLASSRDIPVLADSDVVVAISATGQSAETAAFVDRVERPVIFLTNNPEPPIHSQHHVVSLHSLPETGGVASLTYQATIAALLDLEQRLTGQIVPDSPFIKAAEATSWIIETQADWHKEILEQVTGGEGAQFVAPLERLSSAQQSALMMRECPRIRAEASEAGDWAHIDVYLTKNHDLRVVLFAGSPWQDQVLDWTTERKRRVVLIGGHSDRVDVSLHYPHEDDELVALLTETTFAELVAAKLWSEQ</sequence>
<protein>
    <submittedName>
        <fullName evidence="3">Unannotated protein</fullName>
    </submittedName>
</protein>
<reference evidence="3" key="1">
    <citation type="submission" date="2020-05" db="EMBL/GenBank/DDBJ databases">
        <authorList>
            <person name="Chiriac C."/>
            <person name="Salcher M."/>
            <person name="Ghai R."/>
            <person name="Kavagutti S V."/>
        </authorList>
    </citation>
    <scope>NUCLEOTIDE SEQUENCE</scope>
</reference>
<evidence type="ECO:0000313" key="3">
    <source>
        <dbReference type="EMBL" id="CAB4567882.1"/>
    </source>
</evidence>
<dbReference type="GO" id="GO:0097367">
    <property type="term" value="F:carbohydrate derivative binding"/>
    <property type="evidence" value="ECO:0007669"/>
    <property type="project" value="InterPro"/>
</dbReference>
<evidence type="ECO:0000259" key="2">
    <source>
        <dbReference type="PROSITE" id="PS51464"/>
    </source>
</evidence>
<gene>
    <name evidence="3" type="ORF">UFOPK1684_00527</name>
</gene>
<accession>A0A6J6DUU2</accession>
<dbReference type="PROSITE" id="PS51464">
    <property type="entry name" value="SIS"/>
    <property type="match status" value="1"/>
</dbReference>
<dbReference type="EMBL" id="CAEZTM010000017">
    <property type="protein sequence ID" value="CAB4567882.1"/>
    <property type="molecule type" value="Genomic_DNA"/>
</dbReference>
<dbReference type="InterPro" id="IPR035466">
    <property type="entry name" value="GlmS/AgaS_SIS"/>
</dbReference>
<dbReference type="InterPro" id="IPR001347">
    <property type="entry name" value="SIS_dom"/>
</dbReference>
<evidence type="ECO:0000256" key="1">
    <source>
        <dbReference type="ARBA" id="ARBA00022737"/>
    </source>
</evidence>
<dbReference type="CDD" id="cd05008">
    <property type="entry name" value="SIS_GlmS_GlmD_1"/>
    <property type="match status" value="1"/>
</dbReference>
<dbReference type="Pfam" id="PF01380">
    <property type="entry name" value="SIS"/>
    <property type="match status" value="1"/>
</dbReference>
<keyword evidence="1" id="KW-0677">Repeat</keyword>
<dbReference type="Gene3D" id="3.40.50.10490">
    <property type="entry name" value="Glucose-6-phosphate isomerase like protein, domain 1"/>
    <property type="match status" value="1"/>
</dbReference>
<proteinExistence type="predicted"/>
<feature type="domain" description="SIS" evidence="2">
    <location>
        <begin position="24"/>
        <end position="160"/>
    </location>
</feature>
<dbReference type="GO" id="GO:1901135">
    <property type="term" value="P:carbohydrate derivative metabolic process"/>
    <property type="evidence" value="ECO:0007669"/>
    <property type="project" value="InterPro"/>
</dbReference>
<name>A0A6J6DUU2_9ZZZZ</name>
<dbReference type="InterPro" id="IPR046348">
    <property type="entry name" value="SIS_dom_sf"/>
</dbReference>
<organism evidence="3">
    <name type="scientific">freshwater metagenome</name>
    <dbReference type="NCBI Taxonomy" id="449393"/>
    <lineage>
        <taxon>unclassified sequences</taxon>
        <taxon>metagenomes</taxon>
        <taxon>ecological metagenomes</taxon>
    </lineage>
</organism>